<dbReference type="GO" id="GO:0005506">
    <property type="term" value="F:iron ion binding"/>
    <property type="evidence" value="ECO:0007669"/>
    <property type="project" value="InterPro"/>
</dbReference>
<dbReference type="Pfam" id="PF00067">
    <property type="entry name" value="p450"/>
    <property type="match status" value="1"/>
</dbReference>
<gene>
    <name evidence="8" type="ORF">EEJ42_27065</name>
</gene>
<dbReference type="PRINTS" id="PR00385">
    <property type="entry name" value="P450"/>
</dbReference>
<dbReference type="EMBL" id="RIBZ01000314">
    <property type="protein sequence ID" value="RNG18316.1"/>
    <property type="molecule type" value="Genomic_DNA"/>
</dbReference>
<evidence type="ECO:0000313" key="9">
    <source>
        <dbReference type="Proteomes" id="UP000275401"/>
    </source>
</evidence>
<keyword evidence="5 7" id="KW-0408">Iron</keyword>
<accession>A0A3M8VL72</accession>
<keyword evidence="2 7" id="KW-0349">Heme</keyword>
<reference evidence="8 9" key="1">
    <citation type="submission" date="2018-11" db="EMBL/GenBank/DDBJ databases">
        <title>The Potential of Streptomyces as Biocontrol Agents against the Tomato grey mould, Botrytis cinerea (Gray mold) Frontiers in Microbiology.</title>
        <authorList>
            <person name="Li D."/>
        </authorList>
    </citation>
    <scope>NUCLEOTIDE SEQUENCE [LARGE SCALE GENOMIC DNA]</scope>
    <source>
        <strain evidence="8 9">NEAU-LD23</strain>
    </source>
</reference>
<organism evidence="8 9">
    <name type="scientific">Streptomyces botrytidirepellens</name>
    <dbReference type="NCBI Taxonomy" id="2486417"/>
    <lineage>
        <taxon>Bacteria</taxon>
        <taxon>Bacillati</taxon>
        <taxon>Actinomycetota</taxon>
        <taxon>Actinomycetes</taxon>
        <taxon>Kitasatosporales</taxon>
        <taxon>Streptomycetaceae</taxon>
        <taxon>Streptomyces</taxon>
    </lineage>
</organism>
<keyword evidence="4 7" id="KW-0560">Oxidoreductase</keyword>
<dbReference type="RefSeq" id="WP_123103836.1">
    <property type="nucleotide sequence ID" value="NZ_RIBZ01000314.1"/>
</dbReference>
<dbReference type="GO" id="GO:0016705">
    <property type="term" value="F:oxidoreductase activity, acting on paired donors, with incorporation or reduction of molecular oxygen"/>
    <property type="evidence" value="ECO:0007669"/>
    <property type="project" value="InterPro"/>
</dbReference>
<dbReference type="PRINTS" id="PR00359">
    <property type="entry name" value="BP450"/>
</dbReference>
<dbReference type="PANTHER" id="PTHR46696">
    <property type="entry name" value="P450, PUTATIVE (EUROFUNG)-RELATED"/>
    <property type="match status" value="1"/>
</dbReference>
<dbReference type="FunFam" id="1.10.630.10:FF:000018">
    <property type="entry name" value="Cytochrome P450 monooxygenase"/>
    <property type="match status" value="1"/>
</dbReference>
<evidence type="ECO:0000256" key="1">
    <source>
        <dbReference type="ARBA" id="ARBA00010617"/>
    </source>
</evidence>
<keyword evidence="9" id="KW-1185">Reference proteome</keyword>
<evidence type="ECO:0000256" key="4">
    <source>
        <dbReference type="ARBA" id="ARBA00023002"/>
    </source>
</evidence>
<dbReference type="InterPro" id="IPR036396">
    <property type="entry name" value="Cyt_P450_sf"/>
</dbReference>
<evidence type="ECO:0000256" key="7">
    <source>
        <dbReference type="RuleBase" id="RU000461"/>
    </source>
</evidence>
<evidence type="ECO:0000313" key="8">
    <source>
        <dbReference type="EMBL" id="RNG18316.1"/>
    </source>
</evidence>
<keyword evidence="6 7" id="KW-0503">Monooxygenase</keyword>
<dbReference type="PANTHER" id="PTHR46696:SF1">
    <property type="entry name" value="CYTOCHROME P450 YJIB-RELATED"/>
    <property type="match status" value="1"/>
</dbReference>
<protein>
    <submittedName>
        <fullName evidence="8">Cytochrome P450</fullName>
    </submittedName>
</protein>
<evidence type="ECO:0000256" key="6">
    <source>
        <dbReference type="ARBA" id="ARBA00023033"/>
    </source>
</evidence>
<dbReference type="PROSITE" id="PS00086">
    <property type="entry name" value="CYTOCHROME_P450"/>
    <property type="match status" value="1"/>
</dbReference>
<evidence type="ECO:0000256" key="5">
    <source>
        <dbReference type="ARBA" id="ARBA00023004"/>
    </source>
</evidence>
<comment type="similarity">
    <text evidence="1 7">Belongs to the cytochrome P450 family.</text>
</comment>
<evidence type="ECO:0000256" key="3">
    <source>
        <dbReference type="ARBA" id="ARBA00022723"/>
    </source>
</evidence>
<keyword evidence="3 7" id="KW-0479">Metal-binding</keyword>
<dbReference type="AlphaFoldDB" id="A0A3M8VL72"/>
<dbReference type="CDD" id="cd11031">
    <property type="entry name" value="Cyp158A-like"/>
    <property type="match status" value="1"/>
</dbReference>
<sequence>MTSSAQSAEPLTYPFAAEKLNLAPLYAHLRREEPLARVQLPYGEPAWLATRYEDARLVLGDPRFSRAASVGRDAPRVRPYAPGPGTISTFDPPEHSRLRRLVTKAFTVRQIERLRIRAQQIADDLVDAIRADGAPADLVEDFALPLPITVICELLGVPVEDRDDFRLWSEAFLSTTKYTLEEIKGYRALLRDYMAGLVEQRRTAPQEDLLSSLVAARDNDDRLSEDELLSLAESILIAGHETTATQIANFLYVLLTQPDHLAALRADLSLVPQAVEELLRFTPLGSGSLQPRYAVEDVEVGGVTVRAGEPVVVAINSANRDERVYTDADHLDLRRHQATHIGFGHGPHHCLGAPLARMELQIALRTLLERLPGLRLADTERDVEWKVGVSTRGVRRLPVSWEA</sequence>
<dbReference type="Proteomes" id="UP000275401">
    <property type="component" value="Unassembled WGS sequence"/>
</dbReference>
<proteinExistence type="inferred from homology"/>
<name>A0A3M8VL72_9ACTN</name>
<dbReference type="GO" id="GO:0004497">
    <property type="term" value="F:monooxygenase activity"/>
    <property type="evidence" value="ECO:0007669"/>
    <property type="project" value="UniProtKB-KW"/>
</dbReference>
<dbReference type="Gene3D" id="1.10.630.10">
    <property type="entry name" value="Cytochrome P450"/>
    <property type="match status" value="1"/>
</dbReference>
<dbReference type="InterPro" id="IPR002397">
    <property type="entry name" value="Cyt_P450_B"/>
</dbReference>
<dbReference type="InterPro" id="IPR017972">
    <property type="entry name" value="Cyt_P450_CS"/>
</dbReference>
<dbReference type="SUPFAM" id="SSF48264">
    <property type="entry name" value="Cytochrome P450"/>
    <property type="match status" value="1"/>
</dbReference>
<evidence type="ECO:0000256" key="2">
    <source>
        <dbReference type="ARBA" id="ARBA00022617"/>
    </source>
</evidence>
<comment type="caution">
    <text evidence="8">The sequence shown here is derived from an EMBL/GenBank/DDBJ whole genome shotgun (WGS) entry which is preliminary data.</text>
</comment>
<dbReference type="InterPro" id="IPR001128">
    <property type="entry name" value="Cyt_P450"/>
</dbReference>
<dbReference type="GO" id="GO:0020037">
    <property type="term" value="F:heme binding"/>
    <property type="evidence" value="ECO:0007669"/>
    <property type="project" value="InterPro"/>
</dbReference>